<dbReference type="CDD" id="cd05930">
    <property type="entry name" value="A_NRPS"/>
    <property type="match status" value="1"/>
</dbReference>
<dbReference type="InterPro" id="IPR025110">
    <property type="entry name" value="AMP-bd_C"/>
</dbReference>
<dbReference type="PANTHER" id="PTHR45527">
    <property type="entry name" value="NONRIBOSOMAL PEPTIDE SYNTHETASE"/>
    <property type="match status" value="1"/>
</dbReference>
<reference evidence="5 6" key="1">
    <citation type="submission" date="2023-09" db="EMBL/GenBank/DDBJ databases">
        <title>Genome completion map analysis of the actinomycetes C11-1.</title>
        <authorList>
            <person name="Qin P."/>
            <person name="Guan P."/>
        </authorList>
    </citation>
    <scope>NUCLEOTIDE SEQUENCE [LARGE SCALE GENOMIC DNA]</scope>
    <source>
        <strain evidence="5 6">C11-1</strain>
    </source>
</reference>
<keyword evidence="6" id="KW-1185">Reference proteome</keyword>
<dbReference type="Gene3D" id="3.30.559.10">
    <property type="entry name" value="Chloramphenicol acetyltransferase-like domain"/>
    <property type="match status" value="1"/>
</dbReference>
<comment type="cofactor">
    <cofactor evidence="1">
        <name>pantetheine 4'-phosphate</name>
        <dbReference type="ChEBI" id="CHEBI:47942"/>
    </cofactor>
</comment>
<dbReference type="SUPFAM" id="SSF52777">
    <property type="entry name" value="CoA-dependent acyltransferases"/>
    <property type="match status" value="2"/>
</dbReference>
<accession>A0ABY9W0Z5</accession>
<dbReference type="CDD" id="cd19531">
    <property type="entry name" value="LCL_NRPS-like"/>
    <property type="match status" value="1"/>
</dbReference>
<evidence type="ECO:0000259" key="4">
    <source>
        <dbReference type="PROSITE" id="PS50075"/>
    </source>
</evidence>
<dbReference type="InterPro" id="IPR045851">
    <property type="entry name" value="AMP-bd_C_sf"/>
</dbReference>
<dbReference type="InterPro" id="IPR036736">
    <property type="entry name" value="ACP-like_sf"/>
</dbReference>
<dbReference type="Gene3D" id="3.40.50.1820">
    <property type="entry name" value="alpha/beta hydrolase"/>
    <property type="match status" value="1"/>
</dbReference>
<dbReference type="PANTHER" id="PTHR45527:SF1">
    <property type="entry name" value="FATTY ACID SYNTHASE"/>
    <property type="match status" value="1"/>
</dbReference>
<evidence type="ECO:0000256" key="2">
    <source>
        <dbReference type="ARBA" id="ARBA00022450"/>
    </source>
</evidence>
<dbReference type="InterPro" id="IPR029058">
    <property type="entry name" value="AB_hydrolase_fold"/>
</dbReference>
<keyword evidence="2" id="KW-0596">Phosphopantetheine</keyword>
<dbReference type="SUPFAM" id="SSF53474">
    <property type="entry name" value="alpha/beta-Hydrolases"/>
    <property type="match status" value="1"/>
</dbReference>
<dbReference type="EMBL" id="CP134500">
    <property type="protein sequence ID" value="WNF29653.1"/>
    <property type="molecule type" value="Genomic_DNA"/>
</dbReference>
<proteinExistence type="predicted"/>
<dbReference type="InterPro" id="IPR020806">
    <property type="entry name" value="PKS_PP-bd"/>
</dbReference>
<protein>
    <submittedName>
        <fullName evidence="5">Amino acid adenylation domain-containing protein</fullName>
    </submittedName>
</protein>
<dbReference type="InterPro" id="IPR001242">
    <property type="entry name" value="Condensation_dom"/>
</dbReference>
<dbReference type="InterPro" id="IPR009081">
    <property type="entry name" value="PP-bd_ACP"/>
</dbReference>
<dbReference type="NCBIfam" id="TIGR01733">
    <property type="entry name" value="AA-adenyl-dom"/>
    <property type="match status" value="1"/>
</dbReference>
<dbReference type="InterPro" id="IPR006162">
    <property type="entry name" value="Ppantetheine_attach_site"/>
</dbReference>
<gene>
    <name evidence="5" type="ORF">RI138_24065</name>
</gene>
<evidence type="ECO:0000256" key="1">
    <source>
        <dbReference type="ARBA" id="ARBA00001957"/>
    </source>
</evidence>
<dbReference type="InterPro" id="IPR001031">
    <property type="entry name" value="Thioesterase"/>
</dbReference>
<dbReference type="PROSITE" id="PS50075">
    <property type="entry name" value="CARRIER"/>
    <property type="match status" value="1"/>
</dbReference>
<dbReference type="Pfam" id="PF00668">
    <property type="entry name" value="Condensation"/>
    <property type="match status" value="1"/>
</dbReference>
<dbReference type="InterPro" id="IPR023213">
    <property type="entry name" value="CAT-like_dom_sf"/>
</dbReference>
<dbReference type="PROSITE" id="PS00455">
    <property type="entry name" value="AMP_BINDING"/>
    <property type="match status" value="1"/>
</dbReference>
<dbReference type="Pfam" id="PF00550">
    <property type="entry name" value="PP-binding"/>
    <property type="match status" value="1"/>
</dbReference>
<evidence type="ECO:0000313" key="6">
    <source>
        <dbReference type="Proteomes" id="UP001303236"/>
    </source>
</evidence>
<dbReference type="Proteomes" id="UP001303236">
    <property type="component" value="Chromosome"/>
</dbReference>
<dbReference type="SMART" id="SM00824">
    <property type="entry name" value="PKS_TE"/>
    <property type="match status" value="1"/>
</dbReference>
<dbReference type="Pfam" id="PF00975">
    <property type="entry name" value="Thioesterase"/>
    <property type="match status" value="1"/>
</dbReference>
<keyword evidence="3" id="KW-0597">Phosphoprotein</keyword>
<dbReference type="Gene3D" id="3.30.559.30">
    <property type="entry name" value="Nonribosomal peptide synthetase, condensation domain"/>
    <property type="match status" value="1"/>
</dbReference>
<dbReference type="PROSITE" id="PS00012">
    <property type="entry name" value="PHOSPHOPANTETHEINE"/>
    <property type="match status" value="1"/>
</dbReference>
<dbReference type="Pfam" id="PF13193">
    <property type="entry name" value="AMP-binding_C"/>
    <property type="match status" value="1"/>
</dbReference>
<dbReference type="SMART" id="SM00823">
    <property type="entry name" value="PKS_PP"/>
    <property type="match status" value="1"/>
</dbReference>
<evidence type="ECO:0000256" key="3">
    <source>
        <dbReference type="ARBA" id="ARBA00022553"/>
    </source>
</evidence>
<evidence type="ECO:0000313" key="5">
    <source>
        <dbReference type="EMBL" id="WNF29653.1"/>
    </source>
</evidence>
<feature type="domain" description="Carrier" evidence="4">
    <location>
        <begin position="965"/>
        <end position="1040"/>
    </location>
</feature>
<sequence>MQDRNLPLLPAQEGVLFTEQTHDSPGTHNVALALELSGPLDRTALHSALSALVERHEALRVSLREENGGHVQCVAAEVSLDLRTVELDVTDEESARRLLDAHFTAAQDEPFVLDRAPLLRATLLRLAEERHVLLLVVHHSVADGASMEVLAGEFEALYEALVEERPDPLTTLPLGYTEFIDAWTGGGASAKRLERAIEHWKTELAGAPATLDLPRALLAGTTRRQAATVRQDVPRPVVARLRALAAEQGSSLFPVLASGAFALFMRYTGERDLVLGVPMSSRLQPGSERLVGLTVNTMPLRVRCAEGDPTFLDLLGQVRAKTLQGLRHQHLSFSHLVRTLNPPRSFGRQPVFQIGLNHGVASPAPVPRAGLRVERLPVANATSAFELMVTFMEDGEDAWVYLEYDVERFDAEAVADLGDHLVRLLDGASVDPLRPVTELDIMGERELARTLEDWNDTAAPLPSTGIVGLFAEQVRLRGDAPAVVHRETTLSYRELDERAGRLARALADRGVGDGDFVGVSLPRSEKMIVAVLAVLKAGAAYVPLDPAYPSERLAFMLEDSAPALVISDSATAVGLPVHPQAPVLRLDDPQLEAELGRAADGTFHVPESPSRTAYVIYTSGSTGRPKGVVVSHANVGNLAAWAHETFGAGMGRVLASTSLNFDVSVFEIFGALLSGGSIEIVRDLLELSERGSWEGTLVSGVPSVLARLVTDGGLRVRADYLVLAGEALPPHVAGLLRTAVPDATLVNAYGPTEATVYAAASDAAPTTREAPPIGRPLRNTRLYVLDGRLRPVPVGVTGELYIAGEGLARGYLDRPALTASRFVADPFGPDGARMYRSGDLVRWRADGQLDFVGRVDDQVKLRGFRLELGEVESALARRPEVAQTAAVVHEDETGERRLVGYVTPAPGADEPDGGRIRASVAKLLPEYMVPDLVTVLDTLPLSPSGKLDRGRLPRPRFTAAAGSRVPESRQEAEIASLFAEALGLPRVGASDSFFDLGGHSLLAIRLVARISEVLGASVTVRDLFETPTVAGLADRLGRAEQGNDFDVLLPLRPEGSRSPLFCVHPGFGLGWAYAALLRHLGPDQPVYALQARGIVPGEELPETLDELVDDYLVQIRTVRPHGPYRFLGWSFGGLVAHALATRLQRDGESVEMLAMLDTVMVDEEESSGPWEYDLEHEQLVIHEIAAVRQVVPDDECLIHVVRNLIRLRREFDPQPYEGDLLFFTAAEEPDRDAAIAQSWMPHVAGRTVEQLVDCAHLDMLTVHPAEVIGRRLAKELALLGGPEEAL</sequence>
<dbReference type="Gene3D" id="3.40.50.980">
    <property type="match status" value="2"/>
</dbReference>
<dbReference type="Pfam" id="PF00501">
    <property type="entry name" value="AMP-binding"/>
    <property type="match status" value="1"/>
</dbReference>
<dbReference type="InterPro" id="IPR010071">
    <property type="entry name" value="AA_adenyl_dom"/>
</dbReference>
<dbReference type="Gene3D" id="2.30.38.10">
    <property type="entry name" value="Luciferase, Domain 3"/>
    <property type="match status" value="1"/>
</dbReference>
<name>A0ABY9W0Z5_9ACTN</name>
<organism evidence="5 6">
    <name type="scientific">Streptomyces durocortorensis</name>
    <dbReference type="NCBI Taxonomy" id="2811104"/>
    <lineage>
        <taxon>Bacteria</taxon>
        <taxon>Bacillati</taxon>
        <taxon>Actinomycetota</taxon>
        <taxon>Actinomycetes</taxon>
        <taxon>Kitasatosporales</taxon>
        <taxon>Streptomycetaceae</taxon>
        <taxon>Streptomyces</taxon>
    </lineage>
</organism>
<dbReference type="SUPFAM" id="SSF47336">
    <property type="entry name" value="ACP-like"/>
    <property type="match status" value="1"/>
</dbReference>
<dbReference type="Gene3D" id="3.30.300.30">
    <property type="match status" value="1"/>
</dbReference>
<dbReference type="InterPro" id="IPR020845">
    <property type="entry name" value="AMP-binding_CS"/>
</dbReference>
<dbReference type="SUPFAM" id="SSF56801">
    <property type="entry name" value="Acetyl-CoA synthetase-like"/>
    <property type="match status" value="1"/>
</dbReference>
<dbReference type="InterPro" id="IPR020802">
    <property type="entry name" value="TesA-like"/>
</dbReference>
<dbReference type="InterPro" id="IPR000873">
    <property type="entry name" value="AMP-dep_synth/lig_dom"/>
</dbReference>